<dbReference type="Pfam" id="PF01963">
    <property type="entry name" value="TraB_PrgY_gumN"/>
    <property type="match status" value="1"/>
</dbReference>
<dbReference type="RefSeq" id="WP_157729010.1">
    <property type="nucleotide sequence ID" value="NZ_CP022415.1"/>
</dbReference>
<protein>
    <submittedName>
        <fullName evidence="2">TraB family protein</fullName>
    </submittedName>
</protein>
<gene>
    <name evidence="2" type="ORF">SULPSESMR1_02403</name>
</gene>
<dbReference type="CDD" id="cd14789">
    <property type="entry name" value="Tiki"/>
    <property type="match status" value="1"/>
</dbReference>
<feature type="signal peptide" evidence="1">
    <location>
        <begin position="1"/>
        <end position="20"/>
    </location>
</feature>
<dbReference type="InterPro" id="IPR047111">
    <property type="entry name" value="YbaP-like"/>
</dbReference>
<sequence length="328" mass="35462">MILRTLVLALALMLPQMALATCNGTDLRTRLTTDQTDALATLMRDMPYPDGNHWVAHKGALTIHLIGTLHLADPRLPAIAAGLAPVVASADMMLVEATEVEESQLLQALTTRPELISLTSGPTLIDLMPPETWAKLAQAASERGIPSFMAAKFQPWYLSLVLGMPPCVFSSVKNDAHGLDKTLLQIAEDNGVPATAIEPFDTLFTLMAEAPLDEQIKMLGLGLMSVQQSEDMTATLVEQYFEEGHGTIMPLNRVMASSWIDLPKAEFDVLFDETLDTLLIRRNAMWLPKITSAQGVVVVAVGAGHLGGEGGLLQLLDAAGFALRRQPF</sequence>
<keyword evidence="1" id="KW-0732">Signal</keyword>
<evidence type="ECO:0000313" key="3">
    <source>
        <dbReference type="Proteomes" id="UP000199754"/>
    </source>
</evidence>
<dbReference type="EMBL" id="CP022415">
    <property type="protein sequence ID" value="ASM73200.1"/>
    <property type="molecule type" value="Genomic_DNA"/>
</dbReference>
<evidence type="ECO:0000256" key="1">
    <source>
        <dbReference type="SAM" id="SignalP"/>
    </source>
</evidence>
<proteinExistence type="predicted"/>
<dbReference type="AlphaFoldDB" id="A0A221K2U8"/>
<evidence type="ECO:0000313" key="2">
    <source>
        <dbReference type="EMBL" id="ASM73200.1"/>
    </source>
</evidence>
<dbReference type="InterPro" id="IPR002816">
    <property type="entry name" value="TraB/PrgY/GumN_fam"/>
</dbReference>
<dbReference type="OrthoDB" id="9806326at2"/>
<reference evidence="2 3" key="1">
    <citation type="submission" date="2017-07" db="EMBL/GenBank/DDBJ databases">
        <title>Genome Sequence of Sulfitobacter pseudonitzschiae Strain SMR1 Isolated from a culture of the Diatom Skeletonema marinoi.</title>
        <authorList>
            <person name="Topel M."/>
            <person name="Pinder M.I.M."/>
            <person name="Johansson O.N."/>
            <person name="Kourtchenko O."/>
            <person name="Godhe A."/>
            <person name="Clarke A.K."/>
        </authorList>
    </citation>
    <scope>NUCLEOTIDE SEQUENCE [LARGE SCALE GENOMIC DNA]</scope>
    <source>
        <strain evidence="2 3">SMR1</strain>
    </source>
</reference>
<dbReference type="PANTHER" id="PTHR40590:SF1">
    <property type="entry name" value="CYTOPLASMIC PROTEIN"/>
    <property type="match status" value="1"/>
</dbReference>
<feature type="chain" id="PRO_5012058561" evidence="1">
    <location>
        <begin position="21"/>
        <end position="328"/>
    </location>
</feature>
<name>A0A221K2U8_9RHOB</name>
<accession>A0A221K2U8</accession>
<organism evidence="2 3">
    <name type="scientific">Pseudosulfitobacter pseudonitzschiae</name>
    <dbReference type="NCBI Taxonomy" id="1402135"/>
    <lineage>
        <taxon>Bacteria</taxon>
        <taxon>Pseudomonadati</taxon>
        <taxon>Pseudomonadota</taxon>
        <taxon>Alphaproteobacteria</taxon>
        <taxon>Rhodobacterales</taxon>
        <taxon>Roseobacteraceae</taxon>
        <taxon>Pseudosulfitobacter</taxon>
    </lineage>
</organism>
<dbReference type="Proteomes" id="UP000199754">
    <property type="component" value="Chromosome"/>
</dbReference>
<dbReference type="KEGG" id="spse:SULPSESMR1_02403"/>
<keyword evidence="3" id="KW-1185">Reference proteome</keyword>
<dbReference type="PANTHER" id="PTHR40590">
    <property type="entry name" value="CYTOPLASMIC PROTEIN-RELATED"/>
    <property type="match status" value="1"/>
</dbReference>